<comment type="caution">
    <text evidence="2">The sequence shown here is derived from an EMBL/GenBank/DDBJ whole genome shotgun (WGS) entry which is preliminary data.</text>
</comment>
<proteinExistence type="predicted"/>
<gene>
    <name evidence="2" type="ORF">G6F50_017875</name>
</gene>
<keyword evidence="3" id="KW-1185">Reference proteome</keyword>
<sequence>MHRLVALPVRLQATGIVQIQAEFLAALLLQRMQRRTRGTHDLYGDVAGRARPGQVTEQRLHAAHRLQPLIAQRRRRLSSRWHRGCHGSEPCAPPRRFHGRRAGSARPWRSSGA</sequence>
<dbReference type="Proteomes" id="UP000740926">
    <property type="component" value="Unassembled WGS sequence"/>
</dbReference>
<evidence type="ECO:0000313" key="2">
    <source>
        <dbReference type="EMBL" id="KAG1529622.1"/>
    </source>
</evidence>
<feature type="region of interest" description="Disordered" evidence="1">
    <location>
        <begin position="81"/>
        <end position="113"/>
    </location>
</feature>
<dbReference type="EMBL" id="JAANIU010014550">
    <property type="protein sequence ID" value="KAG1529622.1"/>
    <property type="molecule type" value="Genomic_DNA"/>
</dbReference>
<organism evidence="2 3">
    <name type="scientific">Rhizopus delemar</name>
    <dbReference type="NCBI Taxonomy" id="936053"/>
    <lineage>
        <taxon>Eukaryota</taxon>
        <taxon>Fungi</taxon>
        <taxon>Fungi incertae sedis</taxon>
        <taxon>Mucoromycota</taxon>
        <taxon>Mucoromycotina</taxon>
        <taxon>Mucoromycetes</taxon>
        <taxon>Mucorales</taxon>
        <taxon>Mucorineae</taxon>
        <taxon>Rhizopodaceae</taxon>
        <taxon>Rhizopus</taxon>
    </lineage>
</organism>
<dbReference type="AlphaFoldDB" id="A0A9P7BZZ9"/>
<name>A0A9P7BZZ9_9FUNG</name>
<protein>
    <submittedName>
        <fullName evidence="2">Uncharacterized protein</fullName>
    </submittedName>
</protein>
<accession>A0A9P7BZZ9</accession>
<evidence type="ECO:0000313" key="3">
    <source>
        <dbReference type="Proteomes" id="UP000740926"/>
    </source>
</evidence>
<reference evidence="2 3" key="1">
    <citation type="journal article" date="2020" name="Microb. Genom.">
        <title>Genetic diversity of clinical and environmental Mucorales isolates obtained from an investigation of mucormycosis cases among solid organ transplant recipients.</title>
        <authorList>
            <person name="Nguyen M.H."/>
            <person name="Kaul D."/>
            <person name="Muto C."/>
            <person name="Cheng S.J."/>
            <person name="Richter R.A."/>
            <person name="Bruno V.M."/>
            <person name="Liu G."/>
            <person name="Beyhan S."/>
            <person name="Sundermann A.J."/>
            <person name="Mounaud S."/>
            <person name="Pasculle A.W."/>
            <person name="Nierman W.C."/>
            <person name="Driscoll E."/>
            <person name="Cumbie R."/>
            <person name="Clancy C.J."/>
            <person name="Dupont C.L."/>
        </authorList>
    </citation>
    <scope>NUCLEOTIDE SEQUENCE [LARGE SCALE GENOMIC DNA]</scope>
    <source>
        <strain evidence="2 3">GL24</strain>
    </source>
</reference>
<evidence type="ECO:0000256" key="1">
    <source>
        <dbReference type="SAM" id="MobiDB-lite"/>
    </source>
</evidence>